<keyword evidence="1" id="KW-0472">Membrane</keyword>
<dbReference type="PATRIC" id="fig|1423719.4.peg.535"/>
<protein>
    <recommendedName>
        <fullName evidence="4">DUF1634 domain-containing protein</fullName>
    </recommendedName>
</protein>
<keyword evidence="1" id="KW-1133">Transmembrane helix</keyword>
<dbReference type="EMBL" id="AZDI01000016">
    <property type="protein sequence ID" value="KRK45090.1"/>
    <property type="molecule type" value="Genomic_DNA"/>
</dbReference>
<proteinExistence type="predicted"/>
<keyword evidence="3" id="KW-1185">Reference proteome</keyword>
<evidence type="ECO:0008006" key="4">
    <source>
        <dbReference type="Google" id="ProtNLM"/>
    </source>
</evidence>
<dbReference type="AlphaFoldDB" id="A0A0R1HPC2"/>
<evidence type="ECO:0000313" key="2">
    <source>
        <dbReference type="EMBL" id="KRK45090.1"/>
    </source>
</evidence>
<comment type="caution">
    <text evidence="2">The sequence shown here is derived from an EMBL/GenBank/DDBJ whole genome shotgun (WGS) entry which is preliminary data.</text>
</comment>
<dbReference type="STRING" id="1423719.FC66_GL000527"/>
<name>A0A0R1HPC2_9LACO</name>
<feature type="transmembrane region" description="Helical" evidence="1">
    <location>
        <begin position="102"/>
        <end position="121"/>
    </location>
</feature>
<evidence type="ECO:0000256" key="1">
    <source>
        <dbReference type="SAM" id="Phobius"/>
    </source>
</evidence>
<dbReference type="Pfam" id="PF07843">
    <property type="entry name" value="DUF1634"/>
    <property type="match status" value="1"/>
</dbReference>
<reference evidence="2 3" key="1">
    <citation type="journal article" date="2015" name="Genome Announc.">
        <title>Expanding the biotechnology potential of lactobacilli through comparative genomics of 213 strains and associated genera.</title>
        <authorList>
            <person name="Sun Z."/>
            <person name="Harris H.M."/>
            <person name="McCann A."/>
            <person name="Guo C."/>
            <person name="Argimon S."/>
            <person name="Zhang W."/>
            <person name="Yang X."/>
            <person name="Jeffery I.B."/>
            <person name="Cooney J.C."/>
            <person name="Kagawa T.F."/>
            <person name="Liu W."/>
            <person name="Song Y."/>
            <person name="Salvetti E."/>
            <person name="Wrobel A."/>
            <person name="Rasinkangas P."/>
            <person name="Parkhill J."/>
            <person name="Rea M.C."/>
            <person name="O'Sullivan O."/>
            <person name="Ritari J."/>
            <person name="Douillard F.P."/>
            <person name="Paul Ross R."/>
            <person name="Yang R."/>
            <person name="Briner A.E."/>
            <person name="Felis G.E."/>
            <person name="de Vos W.M."/>
            <person name="Barrangou R."/>
            <person name="Klaenhammer T.R."/>
            <person name="Caufield P.W."/>
            <person name="Cui Y."/>
            <person name="Zhang H."/>
            <person name="O'Toole P.W."/>
        </authorList>
    </citation>
    <scope>NUCLEOTIDE SEQUENCE [LARGE SCALE GENOMIC DNA]</scope>
    <source>
        <strain evidence="2 3">DSM 15638</strain>
    </source>
</reference>
<organism evidence="2 3">
    <name type="scientific">Dellaglioa algida DSM 15638</name>
    <dbReference type="NCBI Taxonomy" id="1423719"/>
    <lineage>
        <taxon>Bacteria</taxon>
        <taxon>Bacillati</taxon>
        <taxon>Bacillota</taxon>
        <taxon>Bacilli</taxon>
        <taxon>Lactobacillales</taxon>
        <taxon>Lactobacillaceae</taxon>
        <taxon>Dellaglioa</taxon>
    </lineage>
</organism>
<sequence>MNENNKTSAEMAKIELMIGKILRAGVFVSATIMIIGLVLSLVTGSTGYPGNTFPTSFTAIISGIGALKPYAIMMLGLFFLILTPILRVVVSIYAFYKEKDYLYVKITVIVLAILIAGFFIGGH</sequence>
<dbReference type="OrthoDB" id="1682804at2"/>
<dbReference type="RefSeq" id="WP_057974785.1">
    <property type="nucleotide sequence ID" value="NZ_AZDI01000016.1"/>
</dbReference>
<dbReference type="InterPro" id="IPR012861">
    <property type="entry name" value="DUF1634"/>
</dbReference>
<feature type="transmembrane region" description="Helical" evidence="1">
    <location>
        <begin position="21"/>
        <end position="42"/>
    </location>
</feature>
<gene>
    <name evidence="2" type="ORF">FC66_GL000527</name>
</gene>
<accession>A0A0R1HPC2</accession>
<evidence type="ECO:0000313" key="3">
    <source>
        <dbReference type="Proteomes" id="UP000051450"/>
    </source>
</evidence>
<dbReference type="Proteomes" id="UP000051450">
    <property type="component" value="Unassembled WGS sequence"/>
</dbReference>
<feature type="transmembrane region" description="Helical" evidence="1">
    <location>
        <begin position="74"/>
        <end position="96"/>
    </location>
</feature>
<keyword evidence="1" id="KW-0812">Transmembrane</keyword>